<dbReference type="Proteomes" id="UP000261087">
    <property type="component" value="Unassembled WGS sequence"/>
</dbReference>
<dbReference type="GeneID" id="94017023"/>
<dbReference type="RefSeq" id="WP_004610412.1">
    <property type="nucleotide sequence ID" value="NZ_CABKNM010000002.1"/>
</dbReference>
<keyword evidence="2" id="KW-0560">Oxidoreductase</keyword>
<evidence type="ECO:0000313" key="4">
    <source>
        <dbReference type="Proteomes" id="UP000261087"/>
    </source>
</evidence>
<dbReference type="InterPro" id="IPR036111">
    <property type="entry name" value="Mal/L-sulfo/L-lacto_DH-like_sf"/>
</dbReference>
<dbReference type="PANTHER" id="PTHR11091">
    <property type="entry name" value="OXIDOREDUCTASE-RELATED"/>
    <property type="match status" value="1"/>
</dbReference>
<reference evidence="3 4" key="1">
    <citation type="submission" date="2018-08" db="EMBL/GenBank/DDBJ databases">
        <title>A genome reference for cultivated species of the human gut microbiota.</title>
        <authorList>
            <person name="Zou Y."/>
            <person name="Xue W."/>
            <person name="Luo G."/>
        </authorList>
    </citation>
    <scope>NUCLEOTIDE SEQUENCE [LARGE SCALE GENOMIC DNA]</scope>
    <source>
        <strain evidence="3 4">OM02-6</strain>
    </source>
</reference>
<dbReference type="Gene3D" id="1.10.1530.10">
    <property type="match status" value="1"/>
</dbReference>
<dbReference type="InterPro" id="IPR003767">
    <property type="entry name" value="Malate/L-lactate_DH-like"/>
</dbReference>
<evidence type="ECO:0000256" key="1">
    <source>
        <dbReference type="ARBA" id="ARBA00006056"/>
    </source>
</evidence>
<gene>
    <name evidence="3" type="ORF">DXB31_06370</name>
</gene>
<dbReference type="InterPro" id="IPR043144">
    <property type="entry name" value="Mal/L-sulf/L-lact_DH-like_ah"/>
</dbReference>
<dbReference type="InterPro" id="IPR043143">
    <property type="entry name" value="Mal/L-sulf/L-lact_DH-like_NADP"/>
</dbReference>
<dbReference type="EMBL" id="QSVF01000012">
    <property type="protein sequence ID" value="RGO09961.1"/>
    <property type="molecule type" value="Genomic_DNA"/>
</dbReference>
<dbReference type="Pfam" id="PF02615">
    <property type="entry name" value="Ldh_2"/>
    <property type="match status" value="1"/>
</dbReference>
<evidence type="ECO:0000256" key="2">
    <source>
        <dbReference type="ARBA" id="ARBA00023002"/>
    </source>
</evidence>
<comment type="similarity">
    <text evidence="1">Belongs to the LDH2/MDH2 oxidoreductase family.</text>
</comment>
<dbReference type="GO" id="GO:0016491">
    <property type="term" value="F:oxidoreductase activity"/>
    <property type="evidence" value="ECO:0007669"/>
    <property type="project" value="UniProtKB-KW"/>
</dbReference>
<organism evidence="3 4">
    <name type="scientific">Thomasclavelia spiroformis</name>
    <dbReference type="NCBI Taxonomy" id="29348"/>
    <lineage>
        <taxon>Bacteria</taxon>
        <taxon>Bacillati</taxon>
        <taxon>Bacillota</taxon>
        <taxon>Erysipelotrichia</taxon>
        <taxon>Erysipelotrichales</taxon>
        <taxon>Coprobacillaceae</taxon>
        <taxon>Thomasclavelia</taxon>
    </lineage>
</organism>
<sequence>MDKTFDFYKEKKKVITELTKHGLDEIQAEVVADCFATADLYGVTSHGCAMTQAHIKRLKCGGYNLKPDFKIMRETDAFAVVDGDNSFGPVSAMFCLNLAIKRCKDSGVYTVFSRNNNTFGPAFYYSLKAAEQGYIAFICSNSPAQMAPIGGKEKMLGTNPFAVVIPVPGHDPVIIDMATSVVAKSKFKQYKEAGKLLPNGWALDKDGKPTNAPDEGIQGMVLPMAGFKGYGIAMLIDIMSGVLSGAAYLNKVGRFYSEDGSGMNVGFYMTVIDPVAVLEEYDEIITDFINRLKTSKPGVDGKIILPGDDRIKFKKTI</sequence>
<dbReference type="PANTHER" id="PTHR11091:SF0">
    <property type="entry name" value="MALATE DEHYDROGENASE"/>
    <property type="match status" value="1"/>
</dbReference>
<evidence type="ECO:0000313" key="3">
    <source>
        <dbReference type="EMBL" id="RGO09961.1"/>
    </source>
</evidence>
<dbReference type="AlphaFoldDB" id="A0A3E5FR58"/>
<dbReference type="SUPFAM" id="SSF89733">
    <property type="entry name" value="L-sulfolactate dehydrogenase-like"/>
    <property type="match status" value="1"/>
</dbReference>
<accession>A0A3E5FR58</accession>
<name>A0A3E5FR58_9FIRM</name>
<proteinExistence type="inferred from homology"/>
<protein>
    <submittedName>
        <fullName evidence="3">Ldh family oxidoreductase</fullName>
    </submittedName>
</protein>
<comment type="caution">
    <text evidence="3">The sequence shown here is derived from an EMBL/GenBank/DDBJ whole genome shotgun (WGS) entry which is preliminary data.</text>
</comment>
<dbReference type="Gene3D" id="3.30.1370.60">
    <property type="entry name" value="Hypothetical oxidoreductase yiak, domain 2"/>
    <property type="match status" value="1"/>
</dbReference>